<name>A0A8H8CPZ1_PSICU</name>
<proteinExistence type="predicted"/>
<sequence length="248" mass="28013">MFNKAPLPLITPRIEFRLSQLSPLCVPRNPPEEIKFIRRSRFLSQQGEHLEVDHSLIFWPYLAVKDALKNVLFSFKEKGNASPSAGKSGGTPKCTRGHMPGYFEVDYLDGMLEDSIRRTRFSLKSFVSPFPSSCSTQATSTTVSPPFRGGAAQKRREHCRPCASPRQAKVVPITTQFTRTLSDIFGVLDYLSWSLFTAAFDEERSDSLVRLAYGLLSDLAKYYSNGRLKQHSCPIGLHQTAIWKLYSR</sequence>
<dbReference type="EMBL" id="JAFIQS010000001">
    <property type="protein sequence ID" value="KAG5173375.1"/>
    <property type="molecule type" value="Genomic_DNA"/>
</dbReference>
<organism evidence="1">
    <name type="scientific">Psilocybe cubensis</name>
    <name type="common">Psychedelic mushroom</name>
    <name type="synonym">Stropharia cubensis</name>
    <dbReference type="NCBI Taxonomy" id="181762"/>
    <lineage>
        <taxon>Eukaryota</taxon>
        <taxon>Fungi</taxon>
        <taxon>Dikarya</taxon>
        <taxon>Basidiomycota</taxon>
        <taxon>Agaricomycotina</taxon>
        <taxon>Agaricomycetes</taxon>
        <taxon>Agaricomycetidae</taxon>
        <taxon>Agaricales</taxon>
        <taxon>Agaricineae</taxon>
        <taxon>Strophariaceae</taxon>
        <taxon>Psilocybe</taxon>
    </lineage>
</organism>
<evidence type="ECO:0000313" key="1">
    <source>
        <dbReference type="EMBL" id="KAG5173375.1"/>
    </source>
</evidence>
<accession>A0A8H8CPZ1</accession>
<gene>
    <name evidence="1" type="ORF">JR316_000029</name>
</gene>
<protein>
    <submittedName>
        <fullName evidence="1">Uncharacterized protein</fullName>
    </submittedName>
</protein>
<dbReference type="AlphaFoldDB" id="A0A8H8CPZ1"/>
<reference evidence="1" key="1">
    <citation type="submission" date="2021-02" db="EMBL/GenBank/DDBJ databases">
        <title>Psilocybe cubensis genome.</title>
        <authorList>
            <person name="Mckernan K.J."/>
            <person name="Crawford S."/>
            <person name="Trippe A."/>
            <person name="Kane L.T."/>
            <person name="Mclaughlin S."/>
        </authorList>
    </citation>
    <scope>NUCLEOTIDE SEQUENCE [LARGE SCALE GENOMIC DNA]</scope>
    <source>
        <strain evidence="1">MGC-MH-2018</strain>
    </source>
</reference>
<comment type="caution">
    <text evidence="1">The sequence shown here is derived from an EMBL/GenBank/DDBJ whole genome shotgun (WGS) entry which is preliminary data.</text>
</comment>